<dbReference type="SUPFAM" id="SSF53335">
    <property type="entry name" value="S-adenosyl-L-methionine-dependent methyltransferases"/>
    <property type="match status" value="1"/>
</dbReference>
<evidence type="ECO:0000256" key="5">
    <source>
        <dbReference type="ARBA" id="ARBA00022679"/>
    </source>
</evidence>
<name>A0A829YJR2_9GAMM</name>
<dbReference type="InterPro" id="IPR015947">
    <property type="entry name" value="PUA-like_sf"/>
</dbReference>
<dbReference type="CDD" id="cd02440">
    <property type="entry name" value="AdoMet_MTases"/>
    <property type="match status" value="1"/>
</dbReference>
<dbReference type="InterPro" id="IPR041532">
    <property type="entry name" value="RlmI-like_PUA"/>
</dbReference>
<evidence type="ECO:0000313" key="11">
    <source>
        <dbReference type="Proteomes" id="UP000445000"/>
    </source>
</evidence>
<protein>
    <recommendedName>
        <fullName evidence="12">SAM-dependent methyltransferase</fullName>
    </recommendedName>
</protein>
<evidence type="ECO:0000256" key="6">
    <source>
        <dbReference type="ARBA" id="ARBA00022691"/>
    </source>
</evidence>
<dbReference type="GO" id="GO:0006364">
    <property type="term" value="P:rRNA processing"/>
    <property type="evidence" value="ECO:0007669"/>
    <property type="project" value="UniProtKB-KW"/>
</dbReference>
<dbReference type="CDD" id="cd11572">
    <property type="entry name" value="RlmI_M_like"/>
    <property type="match status" value="1"/>
</dbReference>
<dbReference type="Gene3D" id="2.30.130.10">
    <property type="entry name" value="PUA domain"/>
    <property type="match status" value="1"/>
</dbReference>
<keyword evidence="11" id="KW-1185">Reference proteome</keyword>
<dbReference type="RefSeq" id="WP_161814699.1">
    <property type="nucleotide sequence ID" value="NZ_BLJN01000005.1"/>
</dbReference>
<dbReference type="GO" id="GO:0005737">
    <property type="term" value="C:cytoplasm"/>
    <property type="evidence" value="ECO:0007669"/>
    <property type="project" value="UniProtKB-SubCell"/>
</dbReference>
<keyword evidence="5" id="KW-0808">Transferase</keyword>
<dbReference type="InterPro" id="IPR019614">
    <property type="entry name" value="SAM-dep_methyl-trfase"/>
</dbReference>
<gene>
    <name evidence="10" type="ORF">GCM10011487_50910</name>
</gene>
<evidence type="ECO:0000256" key="4">
    <source>
        <dbReference type="ARBA" id="ARBA00022603"/>
    </source>
</evidence>
<dbReference type="InterPro" id="IPR036974">
    <property type="entry name" value="PUA_sf"/>
</dbReference>
<dbReference type="SUPFAM" id="SSF88697">
    <property type="entry name" value="PUA domain-like"/>
    <property type="match status" value="1"/>
</dbReference>
<evidence type="ECO:0000313" key="10">
    <source>
        <dbReference type="EMBL" id="GFE83091.1"/>
    </source>
</evidence>
<dbReference type="Gene3D" id="3.30.750.80">
    <property type="entry name" value="RNA methyltransferase domain (HRMD) like"/>
    <property type="match status" value="1"/>
</dbReference>
<evidence type="ECO:0000256" key="1">
    <source>
        <dbReference type="ARBA" id="ARBA00004496"/>
    </source>
</evidence>
<comment type="caution">
    <text evidence="10">The sequence shown here is derived from an EMBL/GenBank/DDBJ whole genome shotgun (WGS) entry which is preliminary data.</text>
</comment>
<dbReference type="GO" id="GO:0032259">
    <property type="term" value="P:methylation"/>
    <property type="evidence" value="ECO:0007669"/>
    <property type="project" value="UniProtKB-KW"/>
</dbReference>
<organism evidence="10 11">
    <name type="scientific">Steroidobacter agaridevorans</name>
    <dbReference type="NCBI Taxonomy" id="2695856"/>
    <lineage>
        <taxon>Bacteria</taxon>
        <taxon>Pseudomonadati</taxon>
        <taxon>Pseudomonadota</taxon>
        <taxon>Gammaproteobacteria</taxon>
        <taxon>Steroidobacterales</taxon>
        <taxon>Steroidobacteraceae</taxon>
        <taxon>Steroidobacter</taxon>
    </lineage>
</organism>
<feature type="domain" description="S-adenosylmethionine-dependent methyltransferase" evidence="8">
    <location>
        <begin position="187"/>
        <end position="387"/>
    </location>
</feature>
<dbReference type="PROSITE" id="PS50890">
    <property type="entry name" value="PUA"/>
    <property type="match status" value="1"/>
</dbReference>
<reference evidence="11" key="1">
    <citation type="submission" date="2020-01" db="EMBL/GenBank/DDBJ databases">
        <title>'Steroidobacter agaridevorans' sp. nov., agar-degrading bacteria isolated from rhizosphere soils.</title>
        <authorList>
            <person name="Ikenaga M."/>
            <person name="Kataoka M."/>
            <person name="Murouchi A."/>
            <person name="Katsuragi S."/>
            <person name="Sakai M."/>
        </authorList>
    </citation>
    <scope>NUCLEOTIDE SEQUENCE [LARGE SCALE GENOMIC DNA]</scope>
    <source>
        <strain evidence="11">YU21-B</strain>
    </source>
</reference>
<proteinExistence type="inferred from homology"/>
<keyword evidence="6" id="KW-0949">S-adenosyl-L-methionine</keyword>
<dbReference type="AlphaFoldDB" id="A0A829YJR2"/>
<evidence type="ECO:0000259" key="8">
    <source>
        <dbReference type="Pfam" id="PF10672"/>
    </source>
</evidence>
<evidence type="ECO:0000256" key="7">
    <source>
        <dbReference type="ARBA" id="ARBA00038091"/>
    </source>
</evidence>
<dbReference type="GO" id="GO:0008168">
    <property type="term" value="F:methyltransferase activity"/>
    <property type="evidence" value="ECO:0007669"/>
    <property type="project" value="UniProtKB-KW"/>
</dbReference>
<dbReference type="Gene3D" id="3.40.50.150">
    <property type="entry name" value="Vaccinia Virus protein VP39"/>
    <property type="match status" value="1"/>
</dbReference>
<evidence type="ECO:0000256" key="3">
    <source>
        <dbReference type="ARBA" id="ARBA00022552"/>
    </source>
</evidence>
<accession>A0A829YJR2</accession>
<dbReference type="PANTHER" id="PTHR42873:SF1">
    <property type="entry name" value="S-ADENOSYLMETHIONINE-DEPENDENT METHYLTRANSFERASE DOMAIN-CONTAINING PROTEIN"/>
    <property type="match status" value="1"/>
</dbReference>
<dbReference type="Pfam" id="PF10672">
    <property type="entry name" value="Methyltrans_SAM"/>
    <property type="match status" value="1"/>
</dbReference>
<dbReference type="InterPro" id="IPR029063">
    <property type="entry name" value="SAM-dependent_MTases_sf"/>
</dbReference>
<dbReference type="EMBL" id="BLJN01000005">
    <property type="protein sequence ID" value="GFE83091.1"/>
    <property type="molecule type" value="Genomic_DNA"/>
</dbReference>
<evidence type="ECO:0008006" key="12">
    <source>
        <dbReference type="Google" id="ProtNLM"/>
    </source>
</evidence>
<evidence type="ECO:0000256" key="2">
    <source>
        <dbReference type="ARBA" id="ARBA00022490"/>
    </source>
</evidence>
<dbReference type="GO" id="GO:0003723">
    <property type="term" value="F:RNA binding"/>
    <property type="evidence" value="ECO:0007669"/>
    <property type="project" value="InterPro"/>
</dbReference>
<keyword evidence="3" id="KW-0698">rRNA processing</keyword>
<keyword evidence="2" id="KW-0963">Cytoplasm</keyword>
<sequence length="410" mass="44694">MNTSPDTPTPAFSTPAELPELRLKRGEDRRLAAGHLWVFSNEVDTARTPLTAFQPGALCRVVSDRDKFMGYAYVNPRSLISARILGRSAQHPPSKSLFVHRLQVAQSLRHALYDKPFYRLVYGESDALPGLVLDRFGDVIVGQIATAGMEALRPEIEAAVKKVINPAALVWKNDAGVRDLEGLEHYVETVFGEAPESVVVEEGGVGFQVPLGSGQKTGWFFDQAANRLALRKYVGGARVLDVFSYLGAWGLGALKAGATEVTCVDSSASALEQLQASAAANGLKPSVIKGDAFDVMEKLHGEGRRFDVVVIDPPAFIKRKKDVPKGEAAYKRLNQLAMQLLDKDGILVSCSCSYHLEPDHLLTAIQRGARHLGRFAQVVEVGGQAPDHPLHPAIPETRYLKAYFCRVVTD</sequence>
<dbReference type="Pfam" id="PF17785">
    <property type="entry name" value="PUA_3"/>
    <property type="match status" value="1"/>
</dbReference>
<comment type="similarity">
    <text evidence="7">Belongs to the methyltransferase superfamily. RlmI family.</text>
</comment>
<dbReference type="PANTHER" id="PTHR42873">
    <property type="entry name" value="RIBOSOMAL RNA LARGE SUBUNIT METHYLTRANSFERASE"/>
    <property type="match status" value="1"/>
</dbReference>
<keyword evidence="4" id="KW-0489">Methyltransferase</keyword>
<comment type="subcellular location">
    <subcellularLocation>
        <location evidence="1">Cytoplasm</location>
    </subcellularLocation>
</comment>
<dbReference type="CDD" id="cd21153">
    <property type="entry name" value="PUA_RlmI"/>
    <property type="match status" value="1"/>
</dbReference>
<feature type="domain" description="RlmI-like PUA" evidence="9">
    <location>
        <begin position="21"/>
        <end position="86"/>
    </location>
</feature>
<dbReference type="Proteomes" id="UP000445000">
    <property type="component" value="Unassembled WGS sequence"/>
</dbReference>
<evidence type="ECO:0000259" key="9">
    <source>
        <dbReference type="Pfam" id="PF17785"/>
    </source>
</evidence>